<dbReference type="EMBL" id="HACG01032941">
    <property type="protein sequence ID" value="CEK79806.1"/>
    <property type="molecule type" value="Transcribed_RNA"/>
</dbReference>
<proteinExistence type="predicted"/>
<accession>A0A0B7AI99</accession>
<dbReference type="AlphaFoldDB" id="A0A0B7AI99"/>
<evidence type="ECO:0000313" key="1">
    <source>
        <dbReference type="EMBL" id="CEK79806.1"/>
    </source>
</evidence>
<organism evidence="1">
    <name type="scientific">Arion vulgaris</name>
    <dbReference type="NCBI Taxonomy" id="1028688"/>
    <lineage>
        <taxon>Eukaryota</taxon>
        <taxon>Metazoa</taxon>
        <taxon>Spiralia</taxon>
        <taxon>Lophotrochozoa</taxon>
        <taxon>Mollusca</taxon>
        <taxon>Gastropoda</taxon>
        <taxon>Heterobranchia</taxon>
        <taxon>Euthyneura</taxon>
        <taxon>Panpulmonata</taxon>
        <taxon>Eupulmonata</taxon>
        <taxon>Stylommatophora</taxon>
        <taxon>Helicina</taxon>
        <taxon>Arionoidea</taxon>
        <taxon>Arionidae</taxon>
        <taxon>Arion</taxon>
    </lineage>
</organism>
<sequence length="56" mass="6931">MLRLHELDFHMNEIYVGLDGDREREKVIQPVKKTTKVVKRKRYKWGLKFKVWTKEE</sequence>
<name>A0A0B7AI99_9EUPU</name>
<protein>
    <submittedName>
        <fullName evidence="1">Uncharacterized protein</fullName>
    </submittedName>
</protein>
<reference evidence="1" key="1">
    <citation type="submission" date="2014-12" db="EMBL/GenBank/DDBJ databases">
        <title>Insight into the proteome of Arion vulgaris.</title>
        <authorList>
            <person name="Aradska J."/>
            <person name="Bulat T."/>
            <person name="Smidak R."/>
            <person name="Sarate P."/>
            <person name="Gangsoo J."/>
            <person name="Sialana F."/>
            <person name="Bilban M."/>
            <person name="Lubec G."/>
        </authorList>
    </citation>
    <scope>NUCLEOTIDE SEQUENCE</scope>
    <source>
        <tissue evidence="1">Skin</tissue>
    </source>
</reference>
<gene>
    <name evidence="1" type="primary">ORF117594</name>
</gene>